<dbReference type="AlphaFoldDB" id="A0AAN8P7R7"/>
<dbReference type="EMBL" id="JAZGQO010000015">
    <property type="protein sequence ID" value="KAK6169769.1"/>
    <property type="molecule type" value="Genomic_DNA"/>
</dbReference>
<gene>
    <name evidence="2" type="ORF">SNE40_020758</name>
</gene>
<comment type="caution">
    <text evidence="2">The sequence shown here is derived from an EMBL/GenBank/DDBJ whole genome shotgun (WGS) entry which is preliminary data.</text>
</comment>
<evidence type="ECO:0000256" key="1">
    <source>
        <dbReference type="SAM" id="SignalP"/>
    </source>
</evidence>
<keyword evidence="3" id="KW-1185">Reference proteome</keyword>
<sequence>MMSSTSGIVLLVVYLGVCVESKLSYGCYGPPGSPCTKHTLSCAKGEVISLSDNLGVITFAKKLNTSSCEPVLQDECDTNSCCKPGDDSKPSDVMPVSEADKILIYNQCSNKESCTVTSPYKHNSDYNYLQYFYFCMLGSKVNNITDKQNTTHSRSGFLYFTGQTKPSSHLTCSCEVTSPGKINVISYFVNLSPDTCSRVKISSQNRQLVKCDHKGGALIFNKWLDQVKEAITIDFDDFSAKRTDTIWFEFGPERDKELNINCTGCIHINSGPALTPAGFKLGVVTAITIIIPLLITGRHL</sequence>
<organism evidence="2 3">
    <name type="scientific">Patella caerulea</name>
    <name type="common">Rayed Mediterranean limpet</name>
    <dbReference type="NCBI Taxonomy" id="87958"/>
    <lineage>
        <taxon>Eukaryota</taxon>
        <taxon>Metazoa</taxon>
        <taxon>Spiralia</taxon>
        <taxon>Lophotrochozoa</taxon>
        <taxon>Mollusca</taxon>
        <taxon>Gastropoda</taxon>
        <taxon>Patellogastropoda</taxon>
        <taxon>Patelloidea</taxon>
        <taxon>Patellidae</taxon>
        <taxon>Patella</taxon>
    </lineage>
</organism>
<feature type="signal peptide" evidence="1">
    <location>
        <begin position="1"/>
        <end position="21"/>
    </location>
</feature>
<feature type="chain" id="PRO_5042972022" evidence="1">
    <location>
        <begin position="22"/>
        <end position="300"/>
    </location>
</feature>
<evidence type="ECO:0000313" key="2">
    <source>
        <dbReference type="EMBL" id="KAK6169769.1"/>
    </source>
</evidence>
<evidence type="ECO:0000313" key="3">
    <source>
        <dbReference type="Proteomes" id="UP001347796"/>
    </source>
</evidence>
<proteinExistence type="predicted"/>
<reference evidence="2 3" key="1">
    <citation type="submission" date="2024-01" db="EMBL/GenBank/DDBJ databases">
        <title>The genome of the rayed Mediterranean limpet Patella caerulea (Linnaeus, 1758).</title>
        <authorList>
            <person name="Anh-Thu Weber A."/>
            <person name="Halstead-Nussloch G."/>
        </authorList>
    </citation>
    <scope>NUCLEOTIDE SEQUENCE [LARGE SCALE GENOMIC DNA]</scope>
    <source>
        <strain evidence="2">AATW-2023a</strain>
        <tissue evidence="2">Whole specimen</tissue>
    </source>
</reference>
<accession>A0AAN8P7R7</accession>
<name>A0AAN8P7R7_PATCE</name>
<protein>
    <submittedName>
        <fullName evidence="2">Uncharacterized protein</fullName>
    </submittedName>
</protein>
<keyword evidence="1" id="KW-0732">Signal</keyword>
<dbReference type="Proteomes" id="UP001347796">
    <property type="component" value="Unassembled WGS sequence"/>
</dbReference>